<keyword evidence="3" id="KW-1185">Reference proteome</keyword>
<protein>
    <submittedName>
        <fullName evidence="2">Uncharacterized protein</fullName>
    </submittedName>
</protein>
<organism evidence="2 3">
    <name type="scientific">Kipferlia bialata</name>
    <dbReference type="NCBI Taxonomy" id="797122"/>
    <lineage>
        <taxon>Eukaryota</taxon>
        <taxon>Metamonada</taxon>
        <taxon>Carpediemonas-like organisms</taxon>
        <taxon>Kipferlia</taxon>
    </lineage>
</organism>
<evidence type="ECO:0000313" key="2">
    <source>
        <dbReference type="EMBL" id="GIQ79564.1"/>
    </source>
</evidence>
<dbReference type="AlphaFoldDB" id="A0A9K3CQ63"/>
<keyword evidence="1" id="KW-1133">Transmembrane helix</keyword>
<evidence type="ECO:0000256" key="1">
    <source>
        <dbReference type="SAM" id="Phobius"/>
    </source>
</evidence>
<reference evidence="2 3" key="1">
    <citation type="journal article" date="2018" name="PLoS ONE">
        <title>The draft genome of Kipferlia bialata reveals reductive genome evolution in fornicate parasites.</title>
        <authorList>
            <person name="Tanifuji G."/>
            <person name="Takabayashi S."/>
            <person name="Kume K."/>
            <person name="Takagi M."/>
            <person name="Nakayama T."/>
            <person name="Kamikawa R."/>
            <person name="Inagaki Y."/>
            <person name="Hashimoto T."/>
        </authorList>
    </citation>
    <scope>NUCLEOTIDE SEQUENCE [LARGE SCALE GENOMIC DNA]</scope>
    <source>
        <strain evidence="2">NY0173</strain>
    </source>
</reference>
<comment type="caution">
    <text evidence="2">The sequence shown here is derived from an EMBL/GenBank/DDBJ whole genome shotgun (WGS) entry which is preliminary data.</text>
</comment>
<evidence type="ECO:0000313" key="3">
    <source>
        <dbReference type="Proteomes" id="UP000265618"/>
    </source>
</evidence>
<keyword evidence="1" id="KW-0812">Transmembrane</keyword>
<name>A0A9K3CQ63_9EUKA</name>
<sequence>MIDFYYERVSELPLSHIKAYLCFLPVFLVVGAMASVLPAVPDQYAHALSTWLLQPRFLTLVQRQNYSPVGVEFDGESPTTYQYTEDSRLLYDPKTWSSLLFAVAQGDLASLLSAIQNSRELESLHTAAKVCAYQLTMGRVLSHNSRLMPHDPEDVDNHHWLPVHRTVGKSHPSGVYWEPPLPFTPPPRLCRLRWPPVSHPPPGAVARCFQSNDEFTGPNATDCVYATVTMVLSNGDERFGTAFTWNHIVDRRGRDNSPLEVHGCLTLFWHRDHLGLMRRRHSMGLDVPLVLPDAICRDRHCGCGCGVAGRGLGEEVPEGGLPVDSGLPSASLLLSPWYRREETPTYLPLRLFKPPIHVVKQGQVMGFTSVYDQAVANRAVRYALDQFCVDLDYKTSLLGKVVDVPALHMAAVYLCNTMGLVLVLAKQSGILEHIPMGTCAMMRTLILTTSPDRICSLILELQHCSAWLRGMPKRERASVMHVNRLQLEEVIPSLLASPDSVVGSLQSLVLRSVVALSSMAWCRKGDTQRRWQQDSAVRASLERSAFNLSDKWVGAERQLCIVLQRALYQPLLDQLLALADVLNLKYLEVLLQELKN</sequence>
<gene>
    <name evidence="2" type="ORF">KIPB_000224</name>
</gene>
<feature type="transmembrane region" description="Helical" evidence="1">
    <location>
        <begin position="20"/>
        <end position="40"/>
    </location>
</feature>
<keyword evidence="1" id="KW-0472">Membrane</keyword>
<dbReference type="Proteomes" id="UP000265618">
    <property type="component" value="Unassembled WGS sequence"/>
</dbReference>
<dbReference type="EMBL" id="BDIP01000022">
    <property type="protein sequence ID" value="GIQ79564.1"/>
    <property type="molecule type" value="Genomic_DNA"/>
</dbReference>
<proteinExistence type="predicted"/>
<accession>A0A9K3CQ63</accession>